<keyword evidence="11" id="KW-1185">Reference proteome</keyword>
<feature type="transmembrane region" description="Helical" evidence="7">
    <location>
        <begin position="90"/>
        <end position="109"/>
    </location>
</feature>
<evidence type="ECO:0000256" key="5">
    <source>
        <dbReference type="ARBA" id="ARBA00023136"/>
    </source>
</evidence>
<name>A0ABN4HYX2_9BURK</name>
<dbReference type="Proteomes" id="UP000063429">
    <property type="component" value="Chromosome"/>
</dbReference>
<organism evidence="10 11">
    <name type="scientific">Herbaspirillum hiltneri N3</name>
    <dbReference type="NCBI Taxonomy" id="1262470"/>
    <lineage>
        <taxon>Bacteria</taxon>
        <taxon>Pseudomonadati</taxon>
        <taxon>Pseudomonadota</taxon>
        <taxon>Betaproteobacteria</taxon>
        <taxon>Burkholderiales</taxon>
        <taxon>Oxalobacteraceae</taxon>
        <taxon>Herbaspirillum</taxon>
    </lineage>
</organism>
<dbReference type="PANTHER" id="PTHR30509">
    <property type="entry name" value="P-HYDROXYBENZOIC ACID EFFLUX PUMP SUBUNIT-RELATED"/>
    <property type="match status" value="1"/>
</dbReference>
<dbReference type="Pfam" id="PF12805">
    <property type="entry name" value="FUSC-like"/>
    <property type="match status" value="1"/>
</dbReference>
<feature type="transmembrane region" description="Helical" evidence="7">
    <location>
        <begin position="443"/>
        <end position="460"/>
    </location>
</feature>
<accession>A0ABN4HYX2</accession>
<gene>
    <name evidence="10" type="ORF">F506_16340</name>
</gene>
<evidence type="ECO:0000259" key="8">
    <source>
        <dbReference type="Pfam" id="PF12805"/>
    </source>
</evidence>
<evidence type="ECO:0000256" key="7">
    <source>
        <dbReference type="SAM" id="Phobius"/>
    </source>
</evidence>
<reference evidence="11" key="1">
    <citation type="journal article" date="2015" name="Genome Announc.">
        <title>Complete Genome Sequence of Herbaspirillum hiltneri N3 (DSM 17495), Isolated from Surface-Sterilized Wheat Roots.</title>
        <authorList>
            <person name="Guizelini D."/>
            <person name="Saizaki P.M."/>
            <person name="Coimbra N.A."/>
            <person name="Weiss V.A."/>
            <person name="Faoro H."/>
            <person name="Sfeir M.Z."/>
            <person name="Baura V.A."/>
            <person name="Monteiro R.A."/>
            <person name="Chubatsu L.S."/>
            <person name="Souza E.M."/>
            <person name="Cruz L.M."/>
            <person name="Pedrosa F.O."/>
            <person name="Raittz R.T."/>
            <person name="Marchaukoski J.N."/>
            <person name="Steffens M.B."/>
        </authorList>
    </citation>
    <scope>NUCLEOTIDE SEQUENCE [LARGE SCALE GENOMIC DNA]</scope>
    <source>
        <strain evidence="11">N3</strain>
    </source>
</reference>
<dbReference type="InterPro" id="IPR032692">
    <property type="entry name" value="YccS_N"/>
</dbReference>
<feature type="transmembrane region" description="Helical" evidence="7">
    <location>
        <begin position="415"/>
        <end position="431"/>
    </location>
</feature>
<feature type="transmembrane region" description="Helical" evidence="7">
    <location>
        <begin position="138"/>
        <end position="162"/>
    </location>
</feature>
<dbReference type="Pfam" id="PF13515">
    <property type="entry name" value="FUSC_2"/>
    <property type="match status" value="1"/>
</dbReference>
<evidence type="ECO:0000256" key="3">
    <source>
        <dbReference type="ARBA" id="ARBA00022692"/>
    </source>
</evidence>
<feature type="domain" description="Integral membrane bound transporter" evidence="9">
    <location>
        <begin position="406"/>
        <end position="528"/>
    </location>
</feature>
<keyword evidence="3 7" id="KW-0812">Transmembrane</keyword>
<feature type="transmembrane region" description="Helical" evidence="7">
    <location>
        <begin position="466"/>
        <end position="483"/>
    </location>
</feature>
<sequence length="744" mass="83027">MHYALDIRTFLFSHYFYTGLRIATGVVGLTMLVFNMADMQTTMTVFLGALCTSLMDLPSPLRHKFNEMLAGVLLCTLVMLVISLCAPIHWLVSVAMVLVSFLASMMVVYGKKTLPLQFAALMVMTLSMENSVPVDEAFLHAGFFLAGGLGYLTYSMIVSYFLRRRVKQQVLAEALFELARYLRIKADFYDVRSDLQTQFTTLVRQQIVLADKLQASRDLVLRDMHTKQDGLLVHVHLGMLELYEQVLSTHADYALLRSHFGDSDVIIFLRDLANKTAEDIESIAYAVTRKRVSTPTVNYKAELRAVQYEMQQLQQDNLAGHIPDEAITVLRVTYNKILDIIELISQLHLATQTPIDAIPILPGSDMTPFLTQQKYKAGLLIANLRWQSPIFRFAIRVALAVSTGLWIAAHLPYMSHGYWIVLTIVIILKPNFSSTKQRMSDRLIGTIIGCLLTALILRFVHDPMGLLAVLFIASVAAPAFTYVKYRYTAIAASVQILMLLNLLLPAGHHSVVSERLIDTIIGVAIATIFSYVLPSWEYRDLPRLLKNVLHASHRYIKASRDMLEGKVGDDFFYRVCRKGFMDSLSALISAQVRMMDEPISKQRAVREINRFVVQNYLVAAHIAALRILLRRHAEGLPRDPVNKLIEQTYQNATAHLLHAQGILAGPGGAAAAAATVPVEEVVPAGPLAETAAAEDIAPAIQPDVAEWSGWHTFRRRSALLDNDLQEIVAQTGAIESILRKAEAA</sequence>
<comment type="similarity">
    <text evidence="6">Belongs to the YccS/YhfK family.</text>
</comment>
<feature type="transmembrane region" description="Helical" evidence="7">
    <location>
        <begin position="519"/>
        <end position="536"/>
    </location>
</feature>
<evidence type="ECO:0000256" key="1">
    <source>
        <dbReference type="ARBA" id="ARBA00004651"/>
    </source>
</evidence>
<feature type="transmembrane region" description="Helical" evidence="7">
    <location>
        <begin position="65"/>
        <end position="84"/>
    </location>
</feature>
<dbReference type="EMBL" id="CP011409">
    <property type="protein sequence ID" value="AKZ64018.1"/>
    <property type="molecule type" value="Genomic_DNA"/>
</dbReference>
<protein>
    <submittedName>
        <fullName evidence="10">Membrane protein</fullName>
    </submittedName>
</protein>
<evidence type="ECO:0000259" key="9">
    <source>
        <dbReference type="Pfam" id="PF13515"/>
    </source>
</evidence>
<dbReference type="PANTHER" id="PTHR30509:SF8">
    <property type="entry name" value="INNER MEMBRANE PROTEIN YCCS"/>
    <property type="match status" value="1"/>
</dbReference>
<evidence type="ECO:0000256" key="2">
    <source>
        <dbReference type="ARBA" id="ARBA00022475"/>
    </source>
</evidence>
<feature type="transmembrane region" description="Helical" evidence="7">
    <location>
        <begin position="490"/>
        <end position="507"/>
    </location>
</feature>
<evidence type="ECO:0000313" key="10">
    <source>
        <dbReference type="EMBL" id="AKZ64018.1"/>
    </source>
</evidence>
<feature type="transmembrane region" description="Helical" evidence="7">
    <location>
        <begin position="15"/>
        <end position="34"/>
    </location>
</feature>
<keyword evidence="2" id="KW-1003">Cell membrane</keyword>
<evidence type="ECO:0000256" key="4">
    <source>
        <dbReference type="ARBA" id="ARBA00022989"/>
    </source>
</evidence>
<evidence type="ECO:0000256" key="6">
    <source>
        <dbReference type="ARBA" id="ARBA00043993"/>
    </source>
</evidence>
<dbReference type="RefSeq" id="WP_053199144.1">
    <property type="nucleotide sequence ID" value="NZ_CP011409.1"/>
</dbReference>
<keyword evidence="5 7" id="KW-0472">Membrane</keyword>
<proteinExistence type="inferred from homology"/>
<feature type="domain" description="Integral membrane protein YccS N-terminal" evidence="8">
    <location>
        <begin position="68"/>
        <end position="339"/>
    </location>
</feature>
<comment type="subcellular location">
    <subcellularLocation>
        <location evidence="1">Cell membrane</location>
        <topology evidence="1">Multi-pass membrane protein</topology>
    </subcellularLocation>
</comment>
<dbReference type="InterPro" id="IPR049453">
    <property type="entry name" value="Memb_transporter_dom"/>
</dbReference>
<evidence type="ECO:0000313" key="11">
    <source>
        <dbReference type="Proteomes" id="UP000063429"/>
    </source>
</evidence>
<keyword evidence="4 7" id="KW-1133">Transmembrane helix</keyword>